<keyword evidence="3" id="KW-1185">Reference proteome</keyword>
<evidence type="ECO:0000313" key="2">
    <source>
        <dbReference type="EMBL" id="MFC5720378.1"/>
    </source>
</evidence>
<gene>
    <name evidence="2" type="ORF">ACFP1Z_09410</name>
</gene>
<dbReference type="EMBL" id="JBHSPB010000004">
    <property type="protein sequence ID" value="MFC5720378.1"/>
    <property type="molecule type" value="Genomic_DNA"/>
</dbReference>
<proteinExistence type="predicted"/>
<sequence length="285" mass="31701">MAAIPLDLLDRIRELERQVRELAGRAQMRPALDKILHGDIVIGEGGQLIARAPNGNATFSVGQTPQGDWGIFLRRDDGTRAITIGDDVNDGDQMWRMWARDTGSPAGVLMMDDALCDRFLGRPVLPLQLHPTKRQDSDLAIYQSAWSGAAPATHAVAEIQLYTFASRGGQVKITMRPDGTDHPVTVAEYDVPADTWMYKRVVQPLHDVEYMQWVTWTVDHRNHEANQYIETRLYSALQRHTHTRDEVPRPPQRTPVAAPAAEAPAASAESVPEPPPAPGLRRVDE</sequence>
<accession>A0ABW0Z006</accession>
<name>A0ABW0Z006_9ACTN</name>
<reference evidence="3" key="1">
    <citation type="journal article" date="2019" name="Int. J. Syst. Evol. Microbiol.">
        <title>The Global Catalogue of Microorganisms (GCM) 10K type strain sequencing project: providing services to taxonomists for standard genome sequencing and annotation.</title>
        <authorList>
            <consortium name="The Broad Institute Genomics Platform"/>
            <consortium name="The Broad Institute Genome Sequencing Center for Infectious Disease"/>
            <person name="Wu L."/>
            <person name="Ma J."/>
        </authorList>
    </citation>
    <scope>NUCLEOTIDE SEQUENCE [LARGE SCALE GENOMIC DNA]</scope>
    <source>
        <strain evidence="3">CGMCC 4.7304</strain>
    </source>
</reference>
<organism evidence="2 3">
    <name type="scientific">Streptomyces gamaensis</name>
    <dbReference type="NCBI Taxonomy" id="1763542"/>
    <lineage>
        <taxon>Bacteria</taxon>
        <taxon>Bacillati</taxon>
        <taxon>Actinomycetota</taxon>
        <taxon>Actinomycetes</taxon>
        <taxon>Kitasatosporales</taxon>
        <taxon>Streptomycetaceae</taxon>
        <taxon>Streptomyces</taxon>
    </lineage>
</organism>
<feature type="region of interest" description="Disordered" evidence="1">
    <location>
        <begin position="241"/>
        <end position="285"/>
    </location>
</feature>
<protein>
    <submittedName>
        <fullName evidence="2">Uncharacterized protein</fullName>
    </submittedName>
</protein>
<evidence type="ECO:0000256" key="1">
    <source>
        <dbReference type="SAM" id="MobiDB-lite"/>
    </source>
</evidence>
<feature type="compositionally biased region" description="Low complexity" evidence="1">
    <location>
        <begin position="255"/>
        <end position="271"/>
    </location>
</feature>
<comment type="caution">
    <text evidence="2">The sequence shown here is derived from an EMBL/GenBank/DDBJ whole genome shotgun (WGS) entry which is preliminary data.</text>
</comment>
<dbReference type="RefSeq" id="WP_390315484.1">
    <property type="nucleotide sequence ID" value="NZ_JBHSPB010000004.1"/>
</dbReference>
<evidence type="ECO:0000313" key="3">
    <source>
        <dbReference type="Proteomes" id="UP001596083"/>
    </source>
</evidence>
<dbReference type="Proteomes" id="UP001596083">
    <property type="component" value="Unassembled WGS sequence"/>
</dbReference>